<dbReference type="OrthoDB" id="9977261at2"/>
<dbReference type="RefSeq" id="WP_112286339.1">
    <property type="nucleotide sequence ID" value="NZ_CP023565.1"/>
</dbReference>
<dbReference type="Proteomes" id="UP000289316">
    <property type="component" value="Unassembled WGS sequence"/>
</dbReference>
<dbReference type="EMBL" id="CP023565">
    <property type="protein sequence ID" value="AWZ37722.1"/>
    <property type="molecule type" value="Genomic_DNA"/>
</dbReference>
<organism evidence="2 4">
    <name type="scientific">Ligilactobacillus murinus</name>
    <dbReference type="NCBI Taxonomy" id="1622"/>
    <lineage>
        <taxon>Bacteria</taxon>
        <taxon>Bacillati</taxon>
        <taxon>Bacillota</taxon>
        <taxon>Bacilli</taxon>
        <taxon>Lactobacillales</taxon>
        <taxon>Lactobacillaceae</taxon>
        <taxon>Ligilactobacillus</taxon>
    </lineage>
</organism>
<sequence>MTEEKDFWINKAEVYALSNAEGTAYKVKQEMMNKRGWYKLASNEEIIKRVVLTPEEAEWFDKNRRLPSLDHNINLEFFSRLAEQATKYPEIDRWAFTKRIMRAYVLGNYVVKERKYYIKLNFDDEYLRVDRYNDSWYWGGGTPTEMGRSQFTQDEIDEMQKDPRAKGLNLNVLKVEVPEDELEE</sequence>
<evidence type="ECO:0000313" key="2">
    <source>
        <dbReference type="EMBL" id="RXV70679.1"/>
    </source>
</evidence>
<dbReference type="Proteomes" id="UP000250153">
    <property type="component" value="Chromosome"/>
</dbReference>
<evidence type="ECO:0000313" key="4">
    <source>
        <dbReference type="Proteomes" id="UP000289316"/>
    </source>
</evidence>
<name>A0A4Q2AL72_9LACO</name>
<dbReference type="KEGG" id="lmur:CPS94_01720"/>
<dbReference type="InterPro" id="IPR012865">
    <property type="entry name" value="DUF1642"/>
</dbReference>
<reference evidence="2 4" key="2">
    <citation type="submission" date="2018-09" db="EMBL/GenBank/DDBJ databases">
        <title>Murine metabolic-syndrome-specific gut microbial biobank.</title>
        <authorList>
            <person name="Liu C."/>
        </authorList>
    </citation>
    <scope>NUCLEOTIDE SEQUENCE [LARGE SCALE GENOMIC DNA]</scope>
    <source>
        <strain evidence="2 4">C-30</strain>
    </source>
</reference>
<reference evidence="1 3" key="1">
    <citation type="submission" date="2017-09" db="EMBL/GenBank/DDBJ databases">
        <title>Predominant Lactobacillus spp. isolated from feces of mice subjected to short-term calorie restriction.</title>
        <authorList>
            <person name="Zhang C."/>
            <person name="Zhao L."/>
            <person name="Pan F."/>
        </authorList>
    </citation>
    <scope>NUCLEOTIDE SEQUENCE [LARGE SCALE GENOMIC DNA]</scope>
    <source>
        <strain evidence="1 3">CR147</strain>
    </source>
</reference>
<dbReference type="GeneID" id="48465838"/>
<dbReference type="Pfam" id="PF07852">
    <property type="entry name" value="DUF1642"/>
    <property type="match status" value="1"/>
</dbReference>
<accession>A0A4Q2AL72</accession>
<protein>
    <recommendedName>
        <fullName evidence="5">DUF1642 domain-containing protein</fullName>
    </recommendedName>
</protein>
<dbReference type="EMBL" id="QZFR01000056">
    <property type="protein sequence ID" value="RXV70679.1"/>
    <property type="molecule type" value="Genomic_DNA"/>
</dbReference>
<dbReference type="AlphaFoldDB" id="A0A4Q2AL72"/>
<proteinExistence type="predicted"/>
<evidence type="ECO:0008006" key="5">
    <source>
        <dbReference type="Google" id="ProtNLM"/>
    </source>
</evidence>
<evidence type="ECO:0000313" key="1">
    <source>
        <dbReference type="EMBL" id="AWZ37722.1"/>
    </source>
</evidence>
<gene>
    <name evidence="1" type="ORF">CPS94_01720</name>
    <name evidence="2" type="ORF">D6C19_07780</name>
</gene>
<evidence type="ECO:0000313" key="3">
    <source>
        <dbReference type="Proteomes" id="UP000250153"/>
    </source>
</evidence>